<accession>A0A0X3NWE5</accession>
<dbReference type="EMBL" id="GEEE01019327">
    <property type="protein sequence ID" value="JAP43898.1"/>
    <property type="molecule type" value="Transcribed_RNA"/>
</dbReference>
<keyword evidence="1" id="KW-0812">Transmembrane</keyword>
<dbReference type="PANTHER" id="PTHR12861:SF3">
    <property type="entry name" value="TRANSLOCON-ASSOCIATED PROTEIN SUBUNIT BETA"/>
    <property type="match status" value="1"/>
</dbReference>
<feature type="chain" id="PRO_5007050765" evidence="2">
    <location>
        <begin position="22"/>
        <end position="182"/>
    </location>
</feature>
<evidence type="ECO:0000313" key="3">
    <source>
        <dbReference type="EMBL" id="JAP43898.1"/>
    </source>
</evidence>
<dbReference type="GO" id="GO:0005783">
    <property type="term" value="C:endoplasmic reticulum"/>
    <property type="evidence" value="ECO:0007669"/>
    <property type="project" value="TreeGrafter"/>
</dbReference>
<keyword evidence="2" id="KW-0732">Signal</keyword>
<feature type="transmembrane region" description="Helical" evidence="1">
    <location>
        <begin position="153"/>
        <end position="174"/>
    </location>
</feature>
<dbReference type="Pfam" id="PF05753">
    <property type="entry name" value="TRAP_beta"/>
    <property type="match status" value="1"/>
</dbReference>
<dbReference type="PANTHER" id="PTHR12861">
    <property type="entry name" value="TRANSLOCON-ASSOCIATED PROTEIN, BETA SUBUNIT PRECURSOR TRAP-BETA SIGNAL SEQUENCE RECEPTOR BETA SUBUNIT"/>
    <property type="match status" value="1"/>
</dbReference>
<sequence>MQLRTALLLLGLCVLSCFVDADLSSKARLVVTKEILNTYLVESKEVTVLYTIYNFSPSRAARDVEIHDRFPDTDFTFLHGSRSTRWTSISPGTNITHAVIVIPRFVGGYNFTSAEILYKAGSDSKVTHGYSSAPGVRYVVTPSHFNRQFASHWLEWICFAFITAPCIVIPYILWRSGASKYM</sequence>
<keyword evidence="1" id="KW-1133">Transmembrane helix</keyword>
<protein>
    <submittedName>
        <fullName evidence="3">Translocon-associated protein subunit beta</fullName>
    </submittedName>
</protein>
<gene>
    <name evidence="3" type="primary">SSRB</name>
    <name evidence="3" type="ORF">TR159944</name>
</gene>
<name>A0A0X3NWE5_SCHSO</name>
<proteinExistence type="predicted"/>
<keyword evidence="1" id="KW-0472">Membrane</keyword>
<feature type="signal peptide" evidence="2">
    <location>
        <begin position="1"/>
        <end position="21"/>
    </location>
</feature>
<reference evidence="3" key="1">
    <citation type="submission" date="2016-01" db="EMBL/GenBank/DDBJ databases">
        <title>Reference transcriptome for the parasite Schistocephalus solidus: insights into the molecular evolution of parasitism.</title>
        <authorList>
            <person name="Hebert F.O."/>
            <person name="Grambauer S."/>
            <person name="Barber I."/>
            <person name="Landry C.R."/>
            <person name="Aubin-Horth N."/>
        </authorList>
    </citation>
    <scope>NUCLEOTIDE SEQUENCE</scope>
</reference>
<evidence type="ECO:0000256" key="2">
    <source>
        <dbReference type="SAM" id="SignalP"/>
    </source>
</evidence>
<evidence type="ECO:0000256" key="1">
    <source>
        <dbReference type="SAM" id="Phobius"/>
    </source>
</evidence>
<dbReference type="AlphaFoldDB" id="A0A0X3NWE5"/>
<organism evidence="3">
    <name type="scientific">Schistocephalus solidus</name>
    <name type="common">Tapeworm</name>
    <dbReference type="NCBI Taxonomy" id="70667"/>
    <lineage>
        <taxon>Eukaryota</taxon>
        <taxon>Metazoa</taxon>
        <taxon>Spiralia</taxon>
        <taxon>Lophotrochozoa</taxon>
        <taxon>Platyhelminthes</taxon>
        <taxon>Cestoda</taxon>
        <taxon>Eucestoda</taxon>
        <taxon>Diphyllobothriidea</taxon>
        <taxon>Diphyllobothriidae</taxon>
        <taxon>Schistocephalus</taxon>
    </lineage>
</organism>